<feature type="region of interest" description="Disordered" evidence="1">
    <location>
        <begin position="206"/>
        <end position="258"/>
    </location>
</feature>
<dbReference type="EMBL" id="KZ293773">
    <property type="protein sequence ID" value="PBK79511.1"/>
    <property type="molecule type" value="Genomic_DNA"/>
</dbReference>
<sequence>MAYRHPGPGNPPHQFIHYSNIPTQFQQQRPGQRTPTTQPQVFTAVPVTRMPQPQQAPQQQRRTQTTFETHFQPPPQVVQPYDQIAHNVTTRVMAAVVPILEEQNRQIVGRVDKLESSVRNTVANIEKQFEVANLNLAKALQMAHNQQRTVATNVLSQVKQLNDTVDMLQPLVNQVDMTVTELYERVNDREAGVSEMAKTLVRELGIDPSKAHSQDQEESAGDETLCATPPNSQATMQQRRSQPSIRVPSVGLSPARWPSKAPVPAKLYSKPISPQKVVGHTPSSQRHPLMGPFLLCGVSVWVETPLSSRISMFNTICP</sequence>
<gene>
    <name evidence="2" type="ORF">ARMGADRAFT_134166</name>
</gene>
<dbReference type="Proteomes" id="UP000217790">
    <property type="component" value="Unassembled WGS sequence"/>
</dbReference>
<feature type="compositionally biased region" description="Polar residues" evidence="1">
    <location>
        <begin position="229"/>
        <end position="244"/>
    </location>
</feature>
<dbReference type="InParanoid" id="A0A2H3C8V4"/>
<evidence type="ECO:0000313" key="2">
    <source>
        <dbReference type="EMBL" id="PBK79511.1"/>
    </source>
</evidence>
<accession>A0A2H3C8V4</accession>
<evidence type="ECO:0000313" key="3">
    <source>
        <dbReference type="Proteomes" id="UP000217790"/>
    </source>
</evidence>
<dbReference type="AlphaFoldDB" id="A0A2H3C8V4"/>
<name>A0A2H3C8V4_ARMGA</name>
<protein>
    <submittedName>
        <fullName evidence="2">Uncharacterized protein</fullName>
    </submittedName>
</protein>
<organism evidence="2 3">
    <name type="scientific">Armillaria gallica</name>
    <name type="common">Bulbous honey fungus</name>
    <name type="synonym">Armillaria bulbosa</name>
    <dbReference type="NCBI Taxonomy" id="47427"/>
    <lineage>
        <taxon>Eukaryota</taxon>
        <taxon>Fungi</taxon>
        <taxon>Dikarya</taxon>
        <taxon>Basidiomycota</taxon>
        <taxon>Agaricomycotina</taxon>
        <taxon>Agaricomycetes</taxon>
        <taxon>Agaricomycetidae</taxon>
        <taxon>Agaricales</taxon>
        <taxon>Marasmiineae</taxon>
        <taxon>Physalacriaceae</taxon>
        <taxon>Armillaria</taxon>
    </lineage>
</organism>
<proteinExistence type="predicted"/>
<reference evidence="3" key="1">
    <citation type="journal article" date="2017" name="Nat. Ecol. Evol.">
        <title>Genome expansion and lineage-specific genetic innovations in the forest pathogenic fungi Armillaria.</title>
        <authorList>
            <person name="Sipos G."/>
            <person name="Prasanna A.N."/>
            <person name="Walter M.C."/>
            <person name="O'Connor E."/>
            <person name="Balint B."/>
            <person name="Krizsan K."/>
            <person name="Kiss B."/>
            <person name="Hess J."/>
            <person name="Varga T."/>
            <person name="Slot J."/>
            <person name="Riley R."/>
            <person name="Boka B."/>
            <person name="Rigling D."/>
            <person name="Barry K."/>
            <person name="Lee J."/>
            <person name="Mihaltcheva S."/>
            <person name="LaButti K."/>
            <person name="Lipzen A."/>
            <person name="Waldron R."/>
            <person name="Moloney N.M."/>
            <person name="Sperisen C."/>
            <person name="Kredics L."/>
            <person name="Vagvoelgyi C."/>
            <person name="Patrignani A."/>
            <person name="Fitzpatrick D."/>
            <person name="Nagy I."/>
            <person name="Doyle S."/>
            <person name="Anderson J.B."/>
            <person name="Grigoriev I.V."/>
            <person name="Gueldener U."/>
            <person name="Muensterkoetter M."/>
            <person name="Nagy L.G."/>
        </authorList>
    </citation>
    <scope>NUCLEOTIDE SEQUENCE [LARGE SCALE GENOMIC DNA]</scope>
    <source>
        <strain evidence="3">Ar21-2</strain>
    </source>
</reference>
<feature type="compositionally biased region" description="Basic and acidic residues" evidence="1">
    <location>
        <begin position="206"/>
        <end position="215"/>
    </location>
</feature>
<dbReference type="OrthoDB" id="436852at2759"/>
<keyword evidence="3" id="KW-1185">Reference proteome</keyword>
<evidence type="ECO:0000256" key="1">
    <source>
        <dbReference type="SAM" id="MobiDB-lite"/>
    </source>
</evidence>